<gene>
    <name evidence="1" type="ORF">FCV52_21065</name>
</gene>
<dbReference type="EMBL" id="SYUW01000094">
    <property type="protein sequence ID" value="TKF21393.1"/>
    <property type="molecule type" value="Genomic_DNA"/>
</dbReference>
<dbReference type="Proteomes" id="UP000305234">
    <property type="component" value="Unassembled WGS sequence"/>
</dbReference>
<reference evidence="1 2" key="1">
    <citation type="submission" date="2019-04" db="EMBL/GenBank/DDBJ databases">
        <title>A reverse ecology approach based on a biological definition of microbial populations.</title>
        <authorList>
            <person name="Arevalo P."/>
            <person name="Vaninsberghe D."/>
            <person name="Elsherbini J."/>
            <person name="Gore J."/>
            <person name="Polz M."/>
        </authorList>
    </citation>
    <scope>NUCLEOTIDE SEQUENCE [LARGE SCALE GENOMIC DNA]</scope>
    <source>
        <strain evidence="1 2">10N.261.46.E4</strain>
    </source>
</reference>
<organism evidence="1 2">
    <name type="scientific">Vibrio kanaloae</name>
    <dbReference type="NCBI Taxonomy" id="170673"/>
    <lineage>
        <taxon>Bacteria</taxon>
        <taxon>Pseudomonadati</taxon>
        <taxon>Pseudomonadota</taxon>
        <taxon>Gammaproteobacteria</taxon>
        <taxon>Vibrionales</taxon>
        <taxon>Vibrionaceae</taxon>
        <taxon>Vibrio</taxon>
    </lineage>
</organism>
<name>A0A4U1YKE6_9VIBR</name>
<protein>
    <submittedName>
        <fullName evidence="1">Uncharacterized protein</fullName>
    </submittedName>
</protein>
<evidence type="ECO:0000313" key="1">
    <source>
        <dbReference type="EMBL" id="TKF21393.1"/>
    </source>
</evidence>
<comment type="caution">
    <text evidence="1">The sequence shown here is derived from an EMBL/GenBank/DDBJ whole genome shotgun (WGS) entry which is preliminary data.</text>
</comment>
<sequence length="114" mass="12872">MSKVTIGFICITFAASYFTYSSYISSEKLKTVNSDMALSYLAHNQKWIEQTDQLRAINRGQFTVTSVIIGKVGADYISDGKVEDKGNSICYTARYQWNAQTRENPTLLDANKCY</sequence>
<dbReference type="AlphaFoldDB" id="A0A4U1YKE6"/>
<dbReference type="RefSeq" id="WP_136998876.1">
    <property type="nucleotide sequence ID" value="NZ_JBFRJO010000078.1"/>
</dbReference>
<evidence type="ECO:0000313" key="2">
    <source>
        <dbReference type="Proteomes" id="UP000305234"/>
    </source>
</evidence>
<proteinExistence type="predicted"/>
<accession>A0A4U1YKE6</accession>